<feature type="non-terminal residue" evidence="2">
    <location>
        <position position="43"/>
    </location>
</feature>
<evidence type="ECO:0000313" key="2">
    <source>
        <dbReference type="EMBL" id="EJK53683.1"/>
    </source>
</evidence>
<accession>K0RJ44</accession>
<dbReference type="AlphaFoldDB" id="K0RJ44"/>
<gene>
    <name evidence="2" type="ORF">THAOC_26826</name>
</gene>
<evidence type="ECO:0000313" key="3">
    <source>
        <dbReference type="Proteomes" id="UP000266841"/>
    </source>
</evidence>
<reference evidence="2 3" key="1">
    <citation type="journal article" date="2012" name="Genome Biol.">
        <title>Genome and low-iron response of an oceanic diatom adapted to chronic iron limitation.</title>
        <authorList>
            <person name="Lommer M."/>
            <person name="Specht M."/>
            <person name="Roy A.S."/>
            <person name="Kraemer L."/>
            <person name="Andreson R."/>
            <person name="Gutowska M.A."/>
            <person name="Wolf J."/>
            <person name="Bergner S.V."/>
            <person name="Schilhabel M.B."/>
            <person name="Klostermeier U.C."/>
            <person name="Beiko R.G."/>
            <person name="Rosenstiel P."/>
            <person name="Hippler M."/>
            <person name="Laroche J."/>
        </authorList>
    </citation>
    <scope>NUCLEOTIDE SEQUENCE [LARGE SCALE GENOMIC DNA]</scope>
    <source>
        <strain evidence="2 3">CCMP1005</strain>
    </source>
</reference>
<evidence type="ECO:0000256" key="1">
    <source>
        <dbReference type="SAM" id="MobiDB-lite"/>
    </source>
</evidence>
<name>K0RJ44_THAOC</name>
<comment type="caution">
    <text evidence="2">The sequence shown here is derived from an EMBL/GenBank/DDBJ whole genome shotgun (WGS) entry which is preliminary data.</text>
</comment>
<organism evidence="2 3">
    <name type="scientific">Thalassiosira oceanica</name>
    <name type="common">Marine diatom</name>
    <dbReference type="NCBI Taxonomy" id="159749"/>
    <lineage>
        <taxon>Eukaryota</taxon>
        <taxon>Sar</taxon>
        <taxon>Stramenopiles</taxon>
        <taxon>Ochrophyta</taxon>
        <taxon>Bacillariophyta</taxon>
        <taxon>Coscinodiscophyceae</taxon>
        <taxon>Thalassiosirophycidae</taxon>
        <taxon>Thalassiosirales</taxon>
        <taxon>Thalassiosiraceae</taxon>
        <taxon>Thalassiosira</taxon>
    </lineage>
</organism>
<keyword evidence="3" id="KW-1185">Reference proteome</keyword>
<dbReference type="EMBL" id="AGNL01037264">
    <property type="protein sequence ID" value="EJK53683.1"/>
    <property type="molecule type" value="Genomic_DNA"/>
</dbReference>
<dbReference type="Proteomes" id="UP000266841">
    <property type="component" value="Unassembled WGS sequence"/>
</dbReference>
<proteinExistence type="predicted"/>
<feature type="compositionally biased region" description="Polar residues" evidence="1">
    <location>
        <begin position="16"/>
        <end position="30"/>
    </location>
</feature>
<sequence>MDGHLIFHRSAPATVQLKSEQSGRQPGSLNKTRDDCGTMDPFQ</sequence>
<protein>
    <submittedName>
        <fullName evidence="2">Uncharacterized protein</fullName>
    </submittedName>
</protein>
<feature type="region of interest" description="Disordered" evidence="1">
    <location>
        <begin position="1"/>
        <end position="43"/>
    </location>
</feature>